<gene>
    <name evidence="3" type="ORF">Vafri_2766</name>
</gene>
<evidence type="ECO:0000313" key="4">
    <source>
        <dbReference type="Proteomes" id="UP000747399"/>
    </source>
</evidence>
<keyword evidence="2" id="KW-0472">Membrane</keyword>
<feature type="compositionally biased region" description="Low complexity" evidence="1">
    <location>
        <begin position="226"/>
        <end position="251"/>
    </location>
</feature>
<evidence type="ECO:0008006" key="5">
    <source>
        <dbReference type="Google" id="ProtNLM"/>
    </source>
</evidence>
<evidence type="ECO:0000313" key="3">
    <source>
        <dbReference type="EMBL" id="GIL45566.1"/>
    </source>
</evidence>
<dbReference type="Gene3D" id="1.25.40.10">
    <property type="entry name" value="Tetratricopeptide repeat domain"/>
    <property type="match status" value="1"/>
</dbReference>
<organism evidence="3 4">
    <name type="scientific">Volvox africanus</name>
    <dbReference type="NCBI Taxonomy" id="51714"/>
    <lineage>
        <taxon>Eukaryota</taxon>
        <taxon>Viridiplantae</taxon>
        <taxon>Chlorophyta</taxon>
        <taxon>core chlorophytes</taxon>
        <taxon>Chlorophyceae</taxon>
        <taxon>CS clade</taxon>
        <taxon>Chlamydomonadales</taxon>
        <taxon>Volvocaceae</taxon>
        <taxon>Volvox</taxon>
    </lineage>
</organism>
<feature type="compositionally biased region" description="Polar residues" evidence="1">
    <location>
        <begin position="450"/>
        <end position="459"/>
    </location>
</feature>
<dbReference type="PANTHER" id="PTHR48313:SF1">
    <property type="entry name" value="OUTER ENVELOPE PROTEIN 61"/>
    <property type="match status" value="1"/>
</dbReference>
<dbReference type="SMART" id="SM00028">
    <property type="entry name" value="TPR"/>
    <property type="match status" value="3"/>
</dbReference>
<dbReference type="Proteomes" id="UP000747399">
    <property type="component" value="Unassembled WGS sequence"/>
</dbReference>
<keyword evidence="2" id="KW-0812">Transmembrane</keyword>
<name>A0A8J4EU19_9CHLO</name>
<feature type="compositionally biased region" description="Low complexity" evidence="1">
    <location>
        <begin position="259"/>
        <end position="269"/>
    </location>
</feature>
<feature type="compositionally biased region" description="Low complexity" evidence="1">
    <location>
        <begin position="467"/>
        <end position="479"/>
    </location>
</feature>
<feature type="region of interest" description="Disordered" evidence="1">
    <location>
        <begin position="440"/>
        <end position="479"/>
    </location>
</feature>
<dbReference type="InterPro" id="IPR019734">
    <property type="entry name" value="TPR_rpt"/>
</dbReference>
<protein>
    <recommendedName>
        <fullName evidence="5">Outer envelope protein 61</fullName>
    </recommendedName>
</protein>
<feature type="transmembrane region" description="Helical" evidence="2">
    <location>
        <begin position="720"/>
        <end position="738"/>
    </location>
</feature>
<evidence type="ECO:0000256" key="2">
    <source>
        <dbReference type="SAM" id="Phobius"/>
    </source>
</evidence>
<dbReference type="EMBL" id="BNCO01000003">
    <property type="protein sequence ID" value="GIL45566.1"/>
    <property type="molecule type" value="Genomic_DNA"/>
</dbReference>
<feature type="region of interest" description="Disordered" evidence="1">
    <location>
        <begin position="219"/>
        <end position="298"/>
    </location>
</feature>
<dbReference type="AlphaFoldDB" id="A0A8J4EU19"/>
<dbReference type="PANTHER" id="PTHR48313">
    <property type="entry name" value="TPR_REGION DOMAIN-CONTAINING PROTEIN"/>
    <property type="match status" value="1"/>
</dbReference>
<sequence length="741" mass="78730">MDANMMKLAMEQMRKMNPEQLQAMMRNMPPDAMNQAMSQMKDMKPEDWEVAKQQMASMDPDTFARQAAQAQAQASSRTQYILNASNQLKSEGNQLHGRGAYKEAAEKYERAKSNVESFTSKEAQDLMRACTLNLSSCYLNLKQFDNCLAQCNQVLSGEPDNLKALYRRGQAYLGSGNCVAAAADLERALRLALQTDPSQAQPIREKLQEAKDQIGALRAAGKLPPAESKGVASASAKASSPSGSTDATAPAVPVPPAPESASASTSVSALGSGDSGSKRPAPKPEDLARASDMLRSNPDMVKQAQDMMRGMSDEELRGMARQMGMDVDPGVLRNGLGNMDMDLMANVARMQAELPPDLRGVDAARNPESMKRLAEVMAQKPEMAATMGQMLSSLDPEKLQEMSRAAGLPPGVTITPEMAKAAAESFKQMSPQEVQEAIQTVSKMQRPAAPSSSTESSGNKGVESREASSSSAGTSGRGATAAVRLPAVAGMPPVEPRVAAEMLSAMSPEQLASMSKMVPGMDKIQLTPEMAKMAADMMKNMTTEDISRMQEMAAVMQGGEAASTAPATTSQSAVAAANPAAGGFTPEMATAAAEMMKNMGPEDIARIQEMAAKMGMPGGMPGPAGLNAGLSPSAGMAAMFSDPKMMESAISMMKNMDPEALTSMMMSSGMCKDRAQAEVMARQMSSLSDTQLRMMMKAASTFQNARAAGERALAWARANIWLVLALIVLLLALVLKWIGYM</sequence>
<dbReference type="SUPFAM" id="SSF48452">
    <property type="entry name" value="TPR-like"/>
    <property type="match status" value="1"/>
</dbReference>
<keyword evidence="4" id="KW-1185">Reference proteome</keyword>
<comment type="caution">
    <text evidence="3">The sequence shown here is derived from an EMBL/GenBank/DDBJ whole genome shotgun (WGS) entry which is preliminary data.</text>
</comment>
<proteinExistence type="predicted"/>
<dbReference type="InterPro" id="IPR011990">
    <property type="entry name" value="TPR-like_helical_dom_sf"/>
</dbReference>
<evidence type="ECO:0000256" key="1">
    <source>
        <dbReference type="SAM" id="MobiDB-lite"/>
    </source>
</evidence>
<accession>A0A8J4EU19</accession>
<reference evidence="3" key="1">
    <citation type="journal article" date="2021" name="Proc. Natl. Acad. Sci. U.S.A.">
        <title>Three genomes in the algal genus Volvox reveal the fate of a haploid sex-determining region after a transition to homothallism.</title>
        <authorList>
            <person name="Yamamoto K."/>
            <person name="Hamaji T."/>
            <person name="Kawai-Toyooka H."/>
            <person name="Matsuzaki R."/>
            <person name="Takahashi F."/>
            <person name="Nishimura Y."/>
            <person name="Kawachi M."/>
            <person name="Noguchi H."/>
            <person name="Minakuchi Y."/>
            <person name="Umen J.G."/>
            <person name="Toyoda A."/>
            <person name="Nozaki H."/>
        </authorList>
    </citation>
    <scope>NUCLEOTIDE SEQUENCE</scope>
    <source>
        <strain evidence="3">NIES-3780</strain>
    </source>
</reference>
<keyword evidence="2" id="KW-1133">Transmembrane helix</keyword>